<dbReference type="AlphaFoldDB" id="A0A480A619"/>
<evidence type="ECO:0000256" key="3">
    <source>
        <dbReference type="ARBA" id="ARBA00023002"/>
    </source>
</evidence>
<dbReference type="EMBL" id="BJCE01000174">
    <property type="protein sequence ID" value="GCL38778.1"/>
    <property type="molecule type" value="Genomic_DNA"/>
</dbReference>
<evidence type="ECO:0000313" key="6">
    <source>
        <dbReference type="Proteomes" id="UP000300142"/>
    </source>
</evidence>
<dbReference type="GO" id="GO:0004777">
    <property type="term" value="F:succinate-semialdehyde dehydrogenase (NAD+) activity"/>
    <property type="evidence" value="ECO:0007669"/>
    <property type="project" value="TreeGrafter"/>
</dbReference>
<keyword evidence="6" id="KW-1185">Reference proteome</keyword>
<accession>A0A480A619</accession>
<dbReference type="Pfam" id="PF00171">
    <property type="entry name" value="Aldedh"/>
    <property type="match status" value="1"/>
</dbReference>
<keyword evidence="3" id="KW-0560">Oxidoreductase</keyword>
<comment type="similarity">
    <text evidence="1">Belongs to the aldehyde dehydrogenase family.</text>
</comment>
<dbReference type="SUPFAM" id="SSF53720">
    <property type="entry name" value="ALDH-like"/>
    <property type="match status" value="1"/>
</dbReference>
<dbReference type="FunFam" id="3.40.605.10:FF:000012">
    <property type="entry name" value="NAD-dependent succinate-semialdehyde dehydrogenase"/>
    <property type="match status" value="1"/>
</dbReference>
<evidence type="ECO:0000313" key="5">
    <source>
        <dbReference type="EMBL" id="GCL38778.1"/>
    </source>
</evidence>
<dbReference type="InterPro" id="IPR016163">
    <property type="entry name" value="Ald_DH_C"/>
</dbReference>
<evidence type="ECO:0000256" key="1">
    <source>
        <dbReference type="ARBA" id="ARBA00009986"/>
    </source>
</evidence>
<dbReference type="InterPro" id="IPR016162">
    <property type="entry name" value="Ald_DH_N"/>
</dbReference>
<dbReference type="PANTHER" id="PTHR43217:SF1">
    <property type="entry name" value="SUCCINATE SEMIALDEHYDE DEHYDROGENASE [NAD(P)+] SAD"/>
    <property type="match status" value="1"/>
</dbReference>
<dbReference type="GO" id="GO:0004030">
    <property type="term" value="F:aldehyde dehydrogenase [NAD(P)+] activity"/>
    <property type="evidence" value="ECO:0007669"/>
    <property type="project" value="InterPro"/>
</dbReference>
<dbReference type="InterPro" id="IPR047110">
    <property type="entry name" value="GABD/Sad-like"/>
</dbReference>
<organism evidence="5 6">
    <name type="scientific">Sphaerospermopsis reniformis</name>
    <dbReference type="NCBI Taxonomy" id="531300"/>
    <lineage>
        <taxon>Bacteria</taxon>
        <taxon>Bacillati</taxon>
        <taxon>Cyanobacteriota</taxon>
        <taxon>Cyanophyceae</taxon>
        <taxon>Nostocales</taxon>
        <taxon>Aphanizomenonaceae</taxon>
        <taxon>Sphaerospermopsis</taxon>
    </lineage>
</organism>
<dbReference type="InterPro" id="IPR016161">
    <property type="entry name" value="Ald_DH/histidinol_DH"/>
</dbReference>
<name>A0A480A619_9CYAN</name>
<dbReference type="Proteomes" id="UP000300142">
    <property type="component" value="Unassembled WGS sequence"/>
</dbReference>
<dbReference type="CDD" id="cd07100">
    <property type="entry name" value="ALDH_SSADH1_GabD1"/>
    <property type="match status" value="1"/>
</dbReference>
<evidence type="ECO:0000259" key="4">
    <source>
        <dbReference type="Pfam" id="PF00171"/>
    </source>
</evidence>
<comment type="caution">
    <text evidence="5">The sequence shown here is derived from an EMBL/GenBank/DDBJ whole genome shotgun (WGS) entry which is preliminary data.</text>
</comment>
<reference evidence="6" key="1">
    <citation type="submission" date="2019-02" db="EMBL/GenBank/DDBJ databases">
        <title>Draft genome sequence of Sphaerospermopsis reniformis NIES-1949.</title>
        <authorList>
            <person name="Yamaguchi H."/>
            <person name="Suzuki S."/>
            <person name="Kawachi M."/>
        </authorList>
    </citation>
    <scope>NUCLEOTIDE SEQUENCE [LARGE SCALE GENOMIC DNA]</scope>
    <source>
        <strain evidence="6">NIES-1949</strain>
    </source>
</reference>
<dbReference type="RefSeq" id="WP_137668570.1">
    <property type="nucleotide sequence ID" value="NZ_BJCE01000174.1"/>
</dbReference>
<proteinExistence type="inferred from homology"/>
<keyword evidence="2" id="KW-0521">NADP</keyword>
<gene>
    <name evidence="5" type="ORF">SR1949_38970</name>
</gene>
<evidence type="ECO:0000256" key="2">
    <source>
        <dbReference type="ARBA" id="ARBA00022857"/>
    </source>
</evidence>
<dbReference type="InterPro" id="IPR044148">
    <property type="entry name" value="ALDH_GabD1-like"/>
</dbReference>
<feature type="domain" description="Aldehyde dehydrogenase" evidence="4">
    <location>
        <begin position="3"/>
        <end position="452"/>
    </location>
</feature>
<dbReference type="PANTHER" id="PTHR43217">
    <property type="entry name" value="SUCCINATE SEMIALDEHYDE DEHYDROGENASE [NAD(P)+] SAD"/>
    <property type="match status" value="1"/>
</dbReference>
<sequence>MAIATINPTTGETLKVFKPLEDGEIAAKVELAQQSFQEYRQTSFEERSQWLLQAANILEQEKADFAKIMTLEMGKTLKSAIAEVEKCALVCRYYAENAASFLADVTVKTDASHSFIKYQPLGVILAVMPWNFPFWQVFRFAAPALMAGNVGLLKHASNVPQCALAIEDIFHRAGFPKGVFQTLLIGATKVADLMADDRIKAATLTGSEPAGASLAVASGKQIKKTVLELGGSDPFIVLESADLELAVATAVTARMINNGQSCIAAKRFIIADQIADEFEKMLLAKFQTLKIGDPLADDTDIGPLATPDILQDLENQVKIAVENGAKVLTGGNALKDQPGNFYPPTIIIDIPVENPIAKEEFFGPVALLFRVRDINEAIKLANDIPFGLGASAWTNNEAEKNRLIQEIEAGAVFINGMVKSDPRLPFGGIKRSGYGRELSIQGIHEFVNIKTVWMR</sequence>
<dbReference type="InterPro" id="IPR015590">
    <property type="entry name" value="Aldehyde_DH_dom"/>
</dbReference>
<dbReference type="Gene3D" id="3.40.605.10">
    <property type="entry name" value="Aldehyde Dehydrogenase, Chain A, domain 1"/>
    <property type="match status" value="1"/>
</dbReference>
<dbReference type="Gene3D" id="3.40.309.10">
    <property type="entry name" value="Aldehyde Dehydrogenase, Chain A, domain 2"/>
    <property type="match status" value="1"/>
</dbReference>
<protein>
    <submittedName>
        <fullName evidence="5">Aldehyde Dehydrogenase</fullName>
    </submittedName>
</protein>
<dbReference type="FunFam" id="3.40.309.10:FF:000010">
    <property type="entry name" value="Gamma-aminobutyraldehyde dehydrogenase"/>
    <property type="match status" value="1"/>
</dbReference>